<dbReference type="Gene3D" id="3.30.1460.10">
    <property type="match status" value="1"/>
</dbReference>
<evidence type="ECO:0008006" key="3">
    <source>
        <dbReference type="Google" id="ProtNLM"/>
    </source>
</evidence>
<reference evidence="1 2" key="1">
    <citation type="submission" date="2007-01" db="EMBL/GenBank/DDBJ databases">
        <authorList>
            <person name="Haygood M."/>
            <person name="Podell S."/>
            <person name="Anderson C."/>
            <person name="Hopkinson B."/>
            <person name="Roe K."/>
            <person name="Barbeau K."/>
            <person name="Gaasterland T."/>
            <person name="Ferriera S."/>
            <person name="Johnson J."/>
            <person name="Kravitz S."/>
            <person name="Beeson K."/>
            <person name="Sutton G."/>
            <person name="Rogers Y.-H."/>
            <person name="Friedman R."/>
            <person name="Frazier M."/>
            <person name="Venter J.C."/>
        </authorList>
    </citation>
    <scope>NUCLEOTIDE SEQUENCE [LARGE SCALE GENOMIC DNA]</scope>
    <source>
        <strain evidence="1 2">ATCC 23134</strain>
    </source>
</reference>
<protein>
    <recommendedName>
        <fullName evidence="3">YbjN domain-containing protein</fullName>
    </recommendedName>
</protein>
<accession>A1ZEG8</accession>
<evidence type="ECO:0000313" key="2">
    <source>
        <dbReference type="Proteomes" id="UP000004095"/>
    </source>
</evidence>
<keyword evidence="2" id="KW-1185">Reference proteome</keyword>
<dbReference type="eggNOG" id="ENOG5033BJA">
    <property type="taxonomic scope" value="Bacteria"/>
</dbReference>
<dbReference type="AlphaFoldDB" id="A1ZEG8"/>
<gene>
    <name evidence="1" type="ORF">M23134_04309</name>
</gene>
<comment type="caution">
    <text evidence="1">The sequence shown here is derived from an EMBL/GenBank/DDBJ whole genome shotgun (WGS) entry which is preliminary data.</text>
</comment>
<name>A1ZEG8_MICM2</name>
<evidence type="ECO:0000313" key="1">
    <source>
        <dbReference type="EMBL" id="EAY31476.1"/>
    </source>
</evidence>
<dbReference type="CDD" id="cd17036">
    <property type="entry name" value="T3SC_YbjN-like_1"/>
    <property type="match status" value="1"/>
</dbReference>
<sequence>MIQEYVESVGLTKKDTYNAETDSWNWKRGSASIEVFIADGKNNREYLCIYSPLMKIPAKEEFSFYRHLLELNYSKLGLKLAIRSSSEFVYAVSERDINGMDYNELSVCIKDLEWWADKLDDELQELFPH</sequence>
<proteinExistence type="predicted"/>
<dbReference type="Proteomes" id="UP000004095">
    <property type="component" value="Unassembled WGS sequence"/>
</dbReference>
<dbReference type="EMBL" id="AAWS01000003">
    <property type="protein sequence ID" value="EAY31476.1"/>
    <property type="molecule type" value="Genomic_DNA"/>
</dbReference>
<organism evidence="1 2">
    <name type="scientific">Microscilla marina ATCC 23134</name>
    <dbReference type="NCBI Taxonomy" id="313606"/>
    <lineage>
        <taxon>Bacteria</taxon>
        <taxon>Pseudomonadati</taxon>
        <taxon>Bacteroidota</taxon>
        <taxon>Cytophagia</taxon>
        <taxon>Cytophagales</taxon>
        <taxon>Microscillaceae</taxon>
        <taxon>Microscilla</taxon>
    </lineage>
</organism>
<dbReference type="SUPFAM" id="SSF69635">
    <property type="entry name" value="Type III secretory system chaperone-like"/>
    <property type="match status" value="1"/>
</dbReference>